<dbReference type="Proteomes" id="UP000434172">
    <property type="component" value="Unassembled WGS sequence"/>
</dbReference>
<evidence type="ECO:0000256" key="2">
    <source>
        <dbReference type="ARBA" id="ARBA00022448"/>
    </source>
</evidence>
<evidence type="ECO:0000256" key="3">
    <source>
        <dbReference type="ARBA" id="ARBA00022692"/>
    </source>
</evidence>
<accession>A0A8H3VZI5</accession>
<dbReference type="InterPro" id="IPR036259">
    <property type="entry name" value="MFS_trans_sf"/>
</dbReference>
<evidence type="ECO:0000256" key="4">
    <source>
        <dbReference type="ARBA" id="ARBA00022989"/>
    </source>
</evidence>
<evidence type="ECO:0000256" key="5">
    <source>
        <dbReference type="ARBA" id="ARBA00023136"/>
    </source>
</evidence>
<feature type="transmembrane region" description="Helical" evidence="6">
    <location>
        <begin position="443"/>
        <end position="469"/>
    </location>
</feature>
<gene>
    <name evidence="8" type="ORF">GQ607_015686</name>
</gene>
<evidence type="ECO:0000313" key="9">
    <source>
        <dbReference type="Proteomes" id="UP000434172"/>
    </source>
</evidence>
<sequence length="508" mass="55732">MNTKTAIASEDESLHGRFSAEGVVSSEYERFCRLRESFTEEKQASLIRKVDFRILPPLVLVYLLAYIDRSNAGNAKLFGALEDLGLNGQQWNVSLAVFFITYAAGGVPSNIMLKRVGPRFWLPSLLIGCGSTIVCSGVQSTYAGWIAFRLILGIIEAGIYPGCSFILTSWYSPTELHSRMTIFYSAASIAGAFSGLLAFAIGRLDSTWGYRGWRWIYVLEGAFSVIVGIACFWLIEPVPGQVTSWLTDEEREYLVLRNQFAAGGETGIKEREDFNMADVKKAFRSIHTYSVALTEFTVAVVVYGISFVLPSIVQSLGYSNVKAQAMTAPPYIFACVVTVISGLAADRYRQRALSIVLPNAMAVVGFIIITITIRYHQIPGVTYFGIFLMAGGLYPISPAVMAWVALNMAGSMKRAAGLGLMMSLSQLGGIVGSNIFLPDEAPVYPTGFGICIAMLTAFGVIWPGIYYLILKRINSRRAALSTEEVMAKYTTEQLTDMGDESPLFRYAL</sequence>
<dbReference type="PANTHER" id="PTHR43791">
    <property type="entry name" value="PERMEASE-RELATED"/>
    <property type="match status" value="1"/>
</dbReference>
<proteinExistence type="predicted"/>
<feature type="transmembrane region" description="Helical" evidence="6">
    <location>
        <begin position="286"/>
        <end position="308"/>
    </location>
</feature>
<dbReference type="FunFam" id="1.20.1250.20:FF:000013">
    <property type="entry name" value="MFS general substrate transporter"/>
    <property type="match status" value="1"/>
</dbReference>
<comment type="subcellular location">
    <subcellularLocation>
        <location evidence="1">Membrane</location>
        <topology evidence="1">Multi-pass membrane protein</topology>
    </subcellularLocation>
</comment>
<protein>
    <submittedName>
        <fullName evidence="8">MFS nicotinic acid transporter</fullName>
    </submittedName>
</protein>
<keyword evidence="9" id="KW-1185">Reference proteome</keyword>
<dbReference type="GO" id="GO:0016020">
    <property type="term" value="C:membrane"/>
    <property type="evidence" value="ECO:0007669"/>
    <property type="project" value="UniProtKB-SubCell"/>
</dbReference>
<dbReference type="PROSITE" id="PS50850">
    <property type="entry name" value="MFS"/>
    <property type="match status" value="1"/>
</dbReference>
<dbReference type="AlphaFoldDB" id="A0A8H3VZI5"/>
<feature type="transmembrane region" description="Helical" evidence="6">
    <location>
        <begin position="120"/>
        <end position="140"/>
    </location>
</feature>
<keyword evidence="4 6" id="KW-1133">Transmembrane helix</keyword>
<keyword evidence="3 6" id="KW-0812">Transmembrane</keyword>
<organism evidence="8 9">
    <name type="scientific">Colletotrichum asianum</name>
    <dbReference type="NCBI Taxonomy" id="702518"/>
    <lineage>
        <taxon>Eukaryota</taxon>
        <taxon>Fungi</taxon>
        <taxon>Dikarya</taxon>
        <taxon>Ascomycota</taxon>
        <taxon>Pezizomycotina</taxon>
        <taxon>Sordariomycetes</taxon>
        <taxon>Hypocreomycetidae</taxon>
        <taxon>Glomerellales</taxon>
        <taxon>Glomerellaceae</taxon>
        <taxon>Colletotrichum</taxon>
        <taxon>Colletotrichum gloeosporioides species complex</taxon>
    </lineage>
</organism>
<feature type="domain" description="Major facilitator superfamily (MFS) profile" evidence="7">
    <location>
        <begin position="54"/>
        <end position="474"/>
    </location>
</feature>
<dbReference type="EMBL" id="WOWK01000138">
    <property type="protein sequence ID" value="KAF0317099.1"/>
    <property type="molecule type" value="Genomic_DNA"/>
</dbReference>
<name>A0A8H3VZI5_9PEZI</name>
<dbReference type="OrthoDB" id="2962993at2759"/>
<feature type="transmembrane region" description="Helical" evidence="6">
    <location>
        <begin position="91"/>
        <end position="113"/>
    </location>
</feature>
<dbReference type="PANTHER" id="PTHR43791:SF54">
    <property type="entry name" value="MAJOR FACILITATOR SUPERFAMILY (MFS) PROFILE DOMAIN-CONTAINING PROTEIN-RELATED"/>
    <property type="match status" value="1"/>
</dbReference>
<evidence type="ECO:0000256" key="1">
    <source>
        <dbReference type="ARBA" id="ARBA00004141"/>
    </source>
</evidence>
<feature type="transmembrane region" description="Helical" evidence="6">
    <location>
        <begin position="146"/>
        <end position="170"/>
    </location>
</feature>
<feature type="transmembrane region" description="Helical" evidence="6">
    <location>
        <begin position="418"/>
        <end position="437"/>
    </location>
</feature>
<feature type="transmembrane region" description="Helical" evidence="6">
    <location>
        <begin position="182"/>
        <end position="202"/>
    </location>
</feature>
<dbReference type="InterPro" id="IPR011701">
    <property type="entry name" value="MFS"/>
</dbReference>
<evidence type="ECO:0000259" key="7">
    <source>
        <dbReference type="PROSITE" id="PS50850"/>
    </source>
</evidence>
<evidence type="ECO:0000256" key="6">
    <source>
        <dbReference type="SAM" id="Phobius"/>
    </source>
</evidence>
<dbReference type="SUPFAM" id="SSF103473">
    <property type="entry name" value="MFS general substrate transporter"/>
    <property type="match status" value="1"/>
</dbReference>
<feature type="transmembrane region" description="Helical" evidence="6">
    <location>
        <begin position="352"/>
        <end position="375"/>
    </location>
</feature>
<feature type="transmembrane region" description="Helical" evidence="6">
    <location>
        <begin position="381"/>
        <end position="406"/>
    </location>
</feature>
<dbReference type="Gene3D" id="1.20.1250.20">
    <property type="entry name" value="MFS general substrate transporter like domains"/>
    <property type="match status" value="2"/>
</dbReference>
<dbReference type="Pfam" id="PF07690">
    <property type="entry name" value="MFS_1"/>
    <property type="match status" value="1"/>
</dbReference>
<comment type="caution">
    <text evidence="8">The sequence shown here is derived from an EMBL/GenBank/DDBJ whole genome shotgun (WGS) entry which is preliminary data.</text>
</comment>
<feature type="transmembrane region" description="Helical" evidence="6">
    <location>
        <begin position="214"/>
        <end position="235"/>
    </location>
</feature>
<dbReference type="GO" id="GO:0022857">
    <property type="term" value="F:transmembrane transporter activity"/>
    <property type="evidence" value="ECO:0007669"/>
    <property type="project" value="InterPro"/>
</dbReference>
<dbReference type="InterPro" id="IPR020846">
    <property type="entry name" value="MFS_dom"/>
</dbReference>
<dbReference type="FunFam" id="1.20.1250.20:FF:000057">
    <property type="entry name" value="MFS general substrate transporter"/>
    <property type="match status" value="1"/>
</dbReference>
<keyword evidence="2" id="KW-0813">Transport</keyword>
<keyword evidence="5 6" id="KW-0472">Membrane</keyword>
<feature type="transmembrane region" description="Helical" evidence="6">
    <location>
        <begin position="50"/>
        <end position="67"/>
    </location>
</feature>
<feature type="transmembrane region" description="Helical" evidence="6">
    <location>
        <begin position="328"/>
        <end position="345"/>
    </location>
</feature>
<reference evidence="8 9" key="1">
    <citation type="submission" date="2019-12" db="EMBL/GenBank/DDBJ databases">
        <title>A genome sequence resource for the geographically widespread anthracnose pathogen Colletotrichum asianum.</title>
        <authorList>
            <person name="Meng Y."/>
        </authorList>
    </citation>
    <scope>NUCLEOTIDE SEQUENCE [LARGE SCALE GENOMIC DNA]</scope>
    <source>
        <strain evidence="8 9">ICMP 18580</strain>
    </source>
</reference>
<evidence type="ECO:0000313" key="8">
    <source>
        <dbReference type="EMBL" id="KAF0317099.1"/>
    </source>
</evidence>